<gene>
    <name evidence="1" type="ORF">HGM15179_008395</name>
</gene>
<evidence type="ECO:0000313" key="2">
    <source>
        <dbReference type="Proteomes" id="UP000796761"/>
    </source>
</evidence>
<sequence length="81" mass="9178">MLQYRLGADLLESSSEEKDLGILVDNRKFMSQQCVLVARKADDIVGCIMKSISSRSRETNLPLYSALVTPHLECCAWFWVP</sequence>
<comment type="caution">
    <text evidence="1">The sequence shown here is derived from an EMBL/GenBank/DDBJ whole genome shotgun (WGS) entry which is preliminary data.</text>
</comment>
<evidence type="ECO:0000313" key="1">
    <source>
        <dbReference type="EMBL" id="TRZ18712.1"/>
    </source>
</evidence>
<dbReference type="AlphaFoldDB" id="A0A8K1GIK5"/>
<name>A0A8K1GIK5_9PASS</name>
<keyword evidence="2" id="KW-1185">Reference proteome</keyword>
<dbReference type="OrthoDB" id="9185178at2759"/>
<accession>A0A8K1GIK5</accession>
<proteinExistence type="predicted"/>
<dbReference type="Proteomes" id="UP000796761">
    <property type="component" value="Unassembled WGS sequence"/>
</dbReference>
<dbReference type="PANTHER" id="PTHR33332">
    <property type="entry name" value="REVERSE TRANSCRIPTASE DOMAIN-CONTAINING PROTEIN"/>
    <property type="match status" value="1"/>
</dbReference>
<dbReference type="EMBL" id="SWJQ01000212">
    <property type="protein sequence ID" value="TRZ18712.1"/>
    <property type="molecule type" value="Genomic_DNA"/>
</dbReference>
<reference evidence="1" key="1">
    <citation type="submission" date="2019-04" db="EMBL/GenBank/DDBJ databases">
        <title>Genome assembly of Zosterops borbonicus 15179.</title>
        <authorList>
            <person name="Leroy T."/>
            <person name="Anselmetti Y."/>
            <person name="Tilak M.-K."/>
            <person name="Nabholz B."/>
        </authorList>
    </citation>
    <scope>NUCLEOTIDE SEQUENCE</scope>
    <source>
        <strain evidence="1">HGM_15179</strain>
        <tissue evidence="1">Muscle</tissue>
    </source>
</reference>
<protein>
    <submittedName>
        <fullName evidence="1">Uncharacterized protein</fullName>
    </submittedName>
</protein>
<organism evidence="1 2">
    <name type="scientific">Zosterops borbonicus</name>
    <dbReference type="NCBI Taxonomy" id="364589"/>
    <lineage>
        <taxon>Eukaryota</taxon>
        <taxon>Metazoa</taxon>
        <taxon>Chordata</taxon>
        <taxon>Craniata</taxon>
        <taxon>Vertebrata</taxon>
        <taxon>Euteleostomi</taxon>
        <taxon>Archelosauria</taxon>
        <taxon>Archosauria</taxon>
        <taxon>Dinosauria</taxon>
        <taxon>Saurischia</taxon>
        <taxon>Theropoda</taxon>
        <taxon>Coelurosauria</taxon>
        <taxon>Aves</taxon>
        <taxon>Neognathae</taxon>
        <taxon>Neoaves</taxon>
        <taxon>Telluraves</taxon>
        <taxon>Australaves</taxon>
        <taxon>Passeriformes</taxon>
        <taxon>Sylvioidea</taxon>
        <taxon>Zosteropidae</taxon>
        <taxon>Zosterops</taxon>
    </lineage>
</organism>
<dbReference type="PRINTS" id="PR01345">
    <property type="entry name" value="CERVTRCPTASE"/>
</dbReference>